<dbReference type="VEuPathDB" id="VectorBase:HLOH_060201"/>
<comment type="caution">
    <text evidence="1">The sequence shown here is derived from an EMBL/GenBank/DDBJ whole genome shotgun (WGS) entry which is preliminary data.</text>
</comment>
<proteinExistence type="predicted"/>
<organism evidence="1 2">
    <name type="scientific">Haemaphysalis longicornis</name>
    <name type="common">Bush tick</name>
    <dbReference type="NCBI Taxonomy" id="44386"/>
    <lineage>
        <taxon>Eukaryota</taxon>
        <taxon>Metazoa</taxon>
        <taxon>Ecdysozoa</taxon>
        <taxon>Arthropoda</taxon>
        <taxon>Chelicerata</taxon>
        <taxon>Arachnida</taxon>
        <taxon>Acari</taxon>
        <taxon>Parasitiformes</taxon>
        <taxon>Ixodida</taxon>
        <taxon>Ixodoidea</taxon>
        <taxon>Ixodidae</taxon>
        <taxon>Haemaphysalinae</taxon>
        <taxon>Haemaphysalis</taxon>
    </lineage>
</organism>
<gene>
    <name evidence="1" type="ORF">HPB48_019229</name>
</gene>
<protein>
    <submittedName>
        <fullName evidence="1">Uncharacterized protein</fullName>
    </submittedName>
</protein>
<evidence type="ECO:0000313" key="2">
    <source>
        <dbReference type="Proteomes" id="UP000821853"/>
    </source>
</evidence>
<dbReference type="Proteomes" id="UP000821853">
    <property type="component" value="Chromosome 3"/>
</dbReference>
<dbReference type="EMBL" id="JABSTR010000005">
    <property type="protein sequence ID" value="KAH9372062.1"/>
    <property type="molecule type" value="Genomic_DNA"/>
</dbReference>
<evidence type="ECO:0000313" key="1">
    <source>
        <dbReference type="EMBL" id="KAH9372062.1"/>
    </source>
</evidence>
<keyword evidence="2" id="KW-1185">Reference proteome</keyword>
<reference evidence="1 2" key="1">
    <citation type="journal article" date="2020" name="Cell">
        <title>Large-Scale Comparative Analyses of Tick Genomes Elucidate Their Genetic Diversity and Vector Capacities.</title>
        <authorList>
            <consortium name="Tick Genome and Microbiome Consortium (TIGMIC)"/>
            <person name="Jia N."/>
            <person name="Wang J."/>
            <person name="Shi W."/>
            <person name="Du L."/>
            <person name="Sun Y."/>
            <person name="Zhan W."/>
            <person name="Jiang J.F."/>
            <person name="Wang Q."/>
            <person name="Zhang B."/>
            <person name="Ji P."/>
            <person name="Bell-Sakyi L."/>
            <person name="Cui X.M."/>
            <person name="Yuan T.T."/>
            <person name="Jiang B.G."/>
            <person name="Yang W.F."/>
            <person name="Lam T.T."/>
            <person name="Chang Q.C."/>
            <person name="Ding S.J."/>
            <person name="Wang X.J."/>
            <person name="Zhu J.G."/>
            <person name="Ruan X.D."/>
            <person name="Zhao L."/>
            <person name="Wei J.T."/>
            <person name="Ye R.Z."/>
            <person name="Que T.C."/>
            <person name="Du C.H."/>
            <person name="Zhou Y.H."/>
            <person name="Cheng J.X."/>
            <person name="Dai P.F."/>
            <person name="Guo W.B."/>
            <person name="Han X.H."/>
            <person name="Huang E.J."/>
            <person name="Li L.F."/>
            <person name="Wei W."/>
            <person name="Gao Y.C."/>
            <person name="Liu J.Z."/>
            <person name="Shao H.Z."/>
            <person name="Wang X."/>
            <person name="Wang C.C."/>
            <person name="Yang T.C."/>
            <person name="Huo Q.B."/>
            <person name="Li W."/>
            <person name="Chen H.Y."/>
            <person name="Chen S.E."/>
            <person name="Zhou L.G."/>
            <person name="Ni X.B."/>
            <person name="Tian J.H."/>
            <person name="Sheng Y."/>
            <person name="Liu T."/>
            <person name="Pan Y.S."/>
            <person name="Xia L.Y."/>
            <person name="Li J."/>
            <person name="Zhao F."/>
            <person name="Cao W.C."/>
        </authorList>
    </citation>
    <scope>NUCLEOTIDE SEQUENCE [LARGE SCALE GENOMIC DNA]</scope>
    <source>
        <strain evidence="1">HaeL-2018</strain>
    </source>
</reference>
<sequence>MMITVVISKLGHFRAQVSDKAFEHIDLKYIKYMISVKEQYVRFLLILDDRSPSVKCALVVLPDLSLSVFLNGVKLQSLPSGSALAGQVCHTSSLSSLLEELEKRVCDIRGVTQDSSGTKVLQFVTPLLLDIIEDSDSRNAQICLNFWLSR</sequence>
<dbReference type="AlphaFoldDB" id="A0A9J6G0S9"/>
<accession>A0A9J6G0S9</accession>
<name>A0A9J6G0S9_HAELO</name>